<feature type="domain" description="Response regulatory" evidence="5">
    <location>
        <begin position="26"/>
        <end position="142"/>
    </location>
</feature>
<evidence type="ECO:0000256" key="1">
    <source>
        <dbReference type="ARBA" id="ARBA00023015"/>
    </source>
</evidence>
<keyword evidence="3" id="KW-0804">Transcription</keyword>
<dbReference type="PANTHER" id="PTHR43214:SF24">
    <property type="entry name" value="TRANSCRIPTIONAL REGULATORY PROTEIN NARL-RELATED"/>
    <property type="match status" value="1"/>
</dbReference>
<dbReference type="GO" id="GO:0003677">
    <property type="term" value="F:DNA binding"/>
    <property type="evidence" value="ECO:0007669"/>
    <property type="project" value="UniProtKB-KW"/>
</dbReference>
<name>A0A934KMZ0_9BACT</name>
<dbReference type="PANTHER" id="PTHR43214">
    <property type="entry name" value="TWO-COMPONENT RESPONSE REGULATOR"/>
    <property type="match status" value="1"/>
</dbReference>
<evidence type="ECO:0000256" key="3">
    <source>
        <dbReference type="ARBA" id="ARBA00023163"/>
    </source>
</evidence>
<dbReference type="PROSITE" id="PS50110">
    <property type="entry name" value="RESPONSE_REGULATORY"/>
    <property type="match status" value="1"/>
</dbReference>
<evidence type="ECO:0000313" key="6">
    <source>
        <dbReference type="EMBL" id="MBJ7608950.1"/>
    </source>
</evidence>
<dbReference type="EMBL" id="JAEKNN010000026">
    <property type="protein sequence ID" value="MBJ7608950.1"/>
    <property type="molecule type" value="Genomic_DNA"/>
</dbReference>
<evidence type="ECO:0000256" key="4">
    <source>
        <dbReference type="PROSITE-ProRule" id="PRU00169"/>
    </source>
</evidence>
<dbReference type="InterPro" id="IPR011006">
    <property type="entry name" value="CheY-like_superfamily"/>
</dbReference>
<reference evidence="6 7" key="1">
    <citation type="submission" date="2020-10" db="EMBL/GenBank/DDBJ databases">
        <title>Ca. Dormibacterota MAGs.</title>
        <authorList>
            <person name="Montgomery K."/>
        </authorList>
    </citation>
    <scope>NUCLEOTIDE SEQUENCE [LARGE SCALE GENOMIC DNA]</scope>
    <source>
        <strain evidence="6">Mitchell_Peninsula_5</strain>
    </source>
</reference>
<dbReference type="InterPro" id="IPR001789">
    <property type="entry name" value="Sig_transdc_resp-reg_receiver"/>
</dbReference>
<evidence type="ECO:0000256" key="2">
    <source>
        <dbReference type="ARBA" id="ARBA00023125"/>
    </source>
</evidence>
<accession>A0A934KMZ0</accession>
<dbReference type="Pfam" id="PF00072">
    <property type="entry name" value="Response_reg"/>
    <property type="match status" value="1"/>
</dbReference>
<comment type="caution">
    <text evidence="6">The sequence shown here is derived from an EMBL/GenBank/DDBJ whole genome shotgun (WGS) entry which is preliminary data.</text>
</comment>
<protein>
    <submittedName>
        <fullName evidence="6">Response regulator transcription factor</fullName>
    </submittedName>
</protein>
<dbReference type="InterPro" id="IPR039420">
    <property type="entry name" value="WalR-like"/>
</dbReference>
<keyword evidence="1" id="KW-0805">Transcription regulation</keyword>
<dbReference type="SMART" id="SM00448">
    <property type="entry name" value="REC"/>
    <property type="match status" value="1"/>
</dbReference>
<keyword evidence="2" id="KW-0238">DNA-binding</keyword>
<organism evidence="6 7">
    <name type="scientific">Candidatus Amunia macphersoniae</name>
    <dbReference type="NCBI Taxonomy" id="3127014"/>
    <lineage>
        <taxon>Bacteria</taxon>
        <taxon>Bacillati</taxon>
        <taxon>Candidatus Dormiibacterota</taxon>
        <taxon>Candidatus Dormibacteria</taxon>
        <taxon>Candidatus Aeolococcales</taxon>
        <taxon>Candidatus Aeolococcaceae</taxon>
        <taxon>Candidatus Amunia</taxon>
    </lineage>
</organism>
<keyword evidence="4" id="KW-0597">Phosphoprotein</keyword>
<dbReference type="GO" id="GO:0000160">
    <property type="term" value="P:phosphorelay signal transduction system"/>
    <property type="evidence" value="ECO:0007669"/>
    <property type="project" value="InterPro"/>
</dbReference>
<dbReference type="InterPro" id="IPR058245">
    <property type="entry name" value="NreC/VraR/RcsB-like_REC"/>
</dbReference>
<dbReference type="CDD" id="cd17535">
    <property type="entry name" value="REC_NarL-like"/>
    <property type="match status" value="1"/>
</dbReference>
<proteinExistence type="predicted"/>
<feature type="modified residue" description="4-aspartylphosphate" evidence="4">
    <location>
        <position position="77"/>
    </location>
</feature>
<dbReference type="AlphaFoldDB" id="A0A934KMZ0"/>
<gene>
    <name evidence="6" type="ORF">JF887_05910</name>
</gene>
<dbReference type="SUPFAM" id="SSF52172">
    <property type="entry name" value="CheY-like"/>
    <property type="match status" value="1"/>
</dbReference>
<evidence type="ECO:0000259" key="5">
    <source>
        <dbReference type="PROSITE" id="PS50110"/>
    </source>
</evidence>
<dbReference type="Proteomes" id="UP000614410">
    <property type="component" value="Unassembled WGS sequence"/>
</dbReference>
<evidence type="ECO:0000313" key="7">
    <source>
        <dbReference type="Proteomes" id="UP000614410"/>
    </source>
</evidence>
<dbReference type="Gene3D" id="3.40.50.2300">
    <property type="match status" value="1"/>
</dbReference>
<sequence length="166" mass="17693">MNSGSVSTSKRYPVCASLSTRSRSLRVLICDDHELVRLGVRQLIEAEPDLEVVGEASDGGSAVAAVEAHAPDVVVMDVRMPGSSGIEACREIRSRFPATRVLMLTSFADHQALFVSTMAGASGYVLKQIRGDGIVDGVRRVAAGESLLEVASLVAKPDDQERQPSR</sequence>